<dbReference type="Gene3D" id="2.160.20.20">
    <property type="match status" value="1"/>
</dbReference>
<evidence type="ECO:0000256" key="1">
    <source>
        <dbReference type="ARBA" id="ARBA00022729"/>
    </source>
</evidence>
<accession>A0ABT3GMD8</accession>
<dbReference type="InterPro" id="IPR011050">
    <property type="entry name" value="Pectin_lyase_fold/virulence"/>
</dbReference>
<feature type="chain" id="PRO_5046507117" evidence="2">
    <location>
        <begin position="25"/>
        <end position="1336"/>
    </location>
</feature>
<reference evidence="3 4" key="1">
    <citation type="submission" date="2022-10" db="EMBL/GenBank/DDBJ databases">
        <title>Luteolibacter arcticus strain CCTCC AB 2014275, whole genome shotgun sequencing project.</title>
        <authorList>
            <person name="Zhao G."/>
            <person name="Shen L."/>
        </authorList>
    </citation>
    <scope>NUCLEOTIDE SEQUENCE [LARGE SCALE GENOMIC DNA]</scope>
    <source>
        <strain evidence="3 4">CCTCC AB 2014275</strain>
    </source>
</reference>
<comment type="caution">
    <text evidence="3">The sequence shown here is derived from an EMBL/GenBank/DDBJ whole genome shotgun (WGS) entry which is preliminary data.</text>
</comment>
<dbReference type="InterPro" id="IPR012332">
    <property type="entry name" value="Autotransporter_pectin_lyase_C"/>
</dbReference>
<dbReference type="InterPro" id="IPR013425">
    <property type="entry name" value="Autotrns_rpt"/>
</dbReference>
<dbReference type="Proteomes" id="UP001320876">
    <property type="component" value="Unassembled WGS sequence"/>
</dbReference>
<protein>
    <submittedName>
        <fullName evidence="3">Autotransporter-associated beta strand repeat-containing protein</fullName>
    </submittedName>
</protein>
<dbReference type="Pfam" id="PF12951">
    <property type="entry name" value="PATR"/>
    <property type="match status" value="5"/>
</dbReference>
<gene>
    <name evidence="3" type="ORF">OKA05_18870</name>
</gene>
<proteinExistence type="predicted"/>
<keyword evidence="4" id="KW-1185">Reference proteome</keyword>
<sequence>MTSTKFSILLPLALPAALLGQAGAVDINAVTNGDWMAAATWSDNAVPVAGNAYFVPNAIAIDGDARTTNQGSSTRAFDGGSLTIQNGGTLFLDSIHNSSFPTWTYTIPSLTLQDGSSVQVRGGAGTNFTLTNGFAVAPSSTVTINHSVGNYDQRLTLGAITGPATATIQIIASQFSTNSGGNSKDNYANVASSAYAGNWFLDSTATMAERNVRLRADALNALGTGTVTVGRQAILESNATGAFDSLSGITLQNDKSQLKFNNRDWSAPAAGLTVTNGTAAVGTAHLSLGTINQAGGAINLTVGGTKDGKLITTGNADFTGGAINLTHASNPAGKSFDVVTYGGTLVTAPFIDTGDTGRVVATVNNGSGTNGKVTVSFAGVPVSLTWLGNETGFENDWDSNVALNWNNGGSPDKFRNYDHVTFGNTTGSTTPNVIGTLLPGSMIFNHSTNDYTLGGIGSLGGTGTLSKSGTGMLTINTANTFSGGSTINDGRVRLGSNTALGTGPLTINGGSISSNGTTARSLAVPVAINASVTLGDVTDNGGLSFTGVITDGAGSFAIAKQGAGALTLTGANTYDGGTTMSAGKIRVGNNAALGTGPLTMNGGGLSSDSGTARTLANAVTIGNSFSLGNLTDTGAVNLSGPITLAGNATINAESAAEMTFSNVISGTGNLAYNRDAANPTARLNLNNTGNTFTGNLTITSGRLRFAAGASSDGSFGNTTNKIIFDGTPVDTFNNNEGTASLQQSTGAAGTIGATREVIINEGKEGTFTTWGSQTFTVNAPVTGAGRLRKDDVGTLLLTGNNTYSGGTRNTNGIIRVTNNSGLGTGDVTIGAVNNTLTARVDLEGVTVPNNFILSSAGLTGFLGPVVAAGGSASTINGNVTISSGVGNGGHIATTGTGSSLRINGQIIVLNGVVPNIRAGTVILAGGGTYPRLDQGQDTIRLGANNGISSVAQLRLAISAAGTLDLNGFNQTLSQLNRATTFAATVTNSAATPSVLSIDGTTDHSYNGAINNGTGGLSLVKKGSSTFTLAAATTYTGGTSVEGGTLRFNAATGNGPVTVTSTGTLGGTGPISGAVAVSGTLAPGNSAGTLSATSSVTFGPGSAYAWEVADWTGVAGTGWDLLNAANLAFTATPASKLTIVVSGTAANFTEGPKTFVIANSTNAITGFDPAAILVQAPGFTGTGSWSVQATANSLSLVYAPGTGNPFSTWASANGVPANPALDSDGDGIANGIEFVIGGNPAPGAGSNSNGLLPTITTDATYLNFTYRRTDAAASMPLAQQPYVQYGSTLAGWTKAEHNTNGVLISEVDGTPDLVTVKIPRALTGSGKLFARLRVDLE</sequence>
<evidence type="ECO:0000313" key="4">
    <source>
        <dbReference type="Proteomes" id="UP001320876"/>
    </source>
</evidence>
<evidence type="ECO:0000256" key="2">
    <source>
        <dbReference type="SAM" id="SignalP"/>
    </source>
</evidence>
<keyword evidence="1 2" id="KW-0732">Signal</keyword>
<feature type="signal peptide" evidence="2">
    <location>
        <begin position="1"/>
        <end position="24"/>
    </location>
</feature>
<dbReference type="EMBL" id="JAPDDT010000009">
    <property type="protein sequence ID" value="MCW1924635.1"/>
    <property type="molecule type" value="Genomic_DNA"/>
</dbReference>
<evidence type="ECO:0000313" key="3">
    <source>
        <dbReference type="EMBL" id="MCW1924635.1"/>
    </source>
</evidence>
<dbReference type="RefSeq" id="WP_264488744.1">
    <property type="nucleotide sequence ID" value="NZ_JAPDDT010000009.1"/>
</dbReference>
<organism evidence="3 4">
    <name type="scientific">Luteolibacter arcticus</name>
    <dbReference type="NCBI Taxonomy" id="1581411"/>
    <lineage>
        <taxon>Bacteria</taxon>
        <taxon>Pseudomonadati</taxon>
        <taxon>Verrucomicrobiota</taxon>
        <taxon>Verrucomicrobiia</taxon>
        <taxon>Verrucomicrobiales</taxon>
        <taxon>Verrucomicrobiaceae</taxon>
        <taxon>Luteolibacter</taxon>
    </lineage>
</organism>
<name>A0ABT3GMD8_9BACT</name>
<dbReference type="SUPFAM" id="SSF51126">
    <property type="entry name" value="Pectin lyase-like"/>
    <property type="match status" value="2"/>
</dbReference>
<dbReference type="NCBIfam" id="TIGR02601">
    <property type="entry name" value="autotrns_rpt"/>
    <property type="match status" value="4"/>
</dbReference>